<evidence type="ECO:0000313" key="3">
    <source>
        <dbReference type="EMBL" id="MUG21116.1"/>
    </source>
</evidence>
<feature type="transmembrane region" description="Helical" evidence="1">
    <location>
        <begin position="347"/>
        <end position="368"/>
    </location>
</feature>
<comment type="caution">
    <text evidence="2">The sequence shown here is derived from an EMBL/GenBank/DDBJ whole genome shotgun (WGS) entry which is preliminary data.</text>
</comment>
<sequence>MATPDSMIVVYDRMRNLLPQVIQPAEQSIVVWEASARAMNDNVNVMLQFLQTLQQIISSELKAHREAMQATQAQEEFNQELDESAKKGNKLVEAFKKMDLSKIASTGKEFLGRILSDGAQQQTAIDQLSFSAGSPGAGQQIFDQTASQALRYGQDVDTAMAGTQKFMSITTDPAQLAELNMLAMRLERLNPGQGLEGAADALSQVLSGSTEGLGSFDISAGAIDNSGVQTAGQQGNVNGVIAAMDELLNKQRMTQATFEMMMDSPAVKWKRVVDTFNFQLGSIGRQGLNALGPMFDSFLEVLNSDAFKSFIDGLGAGLSIVGSFLGEVADGLAAFFGAFTSNGSSSYFIVLGIIAALGLMTIMLWAMVAPVVAQAIAWLGVYWPILLIAAGIALLIGVLMNLGVSAQTIVGVIAGAFYGFFAYLYNQFALLYNVISSFVEFWLNVFHDPVYAIKKLIYDLAMAFGGYMYNMLRSAEDFVEGFLKSFQGVKGLANGLIKAFNKVSGKDVPMIDDWNFHRISDGVQSFMNGIPAPEKPDGVITLDKMQYKNPAEEAEKGSKKAVEQFDKLANKTNSLTSGFGKDQSQDALISGLGGGNITNIGSVGNVGSVDRVNETVDISSEDLKMMRELAELKNIQNYVTLQPSISFGDTHVRQQSDINTIIAHITEKLEQDIVTSADAVYG</sequence>
<keyword evidence="1" id="KW-0472">Membrane</keyword>
<feature type="transmembrane region" description="Helical" evidence="1">
    <location>
        <begin position="375"/>
        <end position="400"/>
    </location>
</feature>
<gene>
    <name evidence="2" type="ORF">DJ90_1372</name>
    <name evidence="3" type="ORF">GNQ08_01540</name>
</gene>
<dbReference type="OrthoDB" id="1677957at2"/>
<protein>
    <submittedName>
        <fullName evidence="2">Uncharacterized protein</fullName>
    </submittedName>
</protein>
<evidence type="ECO:0000313" key="4">
    <source>
        <dbReference type="Proteomes" id="UP000029278"/>
    </source>
</evidence>
<dbReference type="GeneID" id="77010744"/>
<reference evidence="3 5" key="2">
    <citation type="submission" date="2019-11" db="EMBL/GenBank/DDBJ databases">
        <title>Draft genome sequences of five Paenibacillus species of dairy origin.</title>
        <authorList>
            <person name="Olajide A.M."/>
            <person name="Chen S."/>
            <person name="Lapointe G."/>
        </authorList>
    </citation>
    <scope>NUCLEOTIDE SEQUENCE [LARGE SCALE GENOMIC DNA]</scope>
    <source>
        <strain evidence="3 5">3CT49</strain>
    </source>
</reference>
<dbReference type="HOGENOM" id="CLU_014820_1_0_9"/>
<dbReference type="RefSeq" id="WP_124332341.1">
    <property type="nucleotide sequence ID" value="NZ_BGMM01000004.1"/>
</dbReference>
<dbReference type="STRING" id="44252.DJ90_1372"/>
<dbReference type="EMBL" id="WNZZ01000001">
    <property type="protein sequence ID" value="MUG21116.1"/>
    <property type="molecule type" value="Genomic_DNA"/>
</dbReference>
<reference evidence="2 4" key="1">
    <citation type="submission" date="2014-04" db="EMBL/GenBank/DDBJ databases">
        <authorList>
            <person name="Bishop-Lilly K.A."/>
            <person name="Broomall S.M."/>
            <person name="Chain P.S."/>
            <person name="Chertkov O."/>
            <person name="Coyne S.R."/>
            <person name="Daligault H.E."/>
            <person name="Davenport K.W."/>
            <person name="Erkkila T."/>
            <person name="Frey K.G."/>
            <person name="Gibbons H.S."/>
            <person name="Gu W."/>
            <person name="Jaissle J."/>
            <person name="Johnson S.L."/>
            <person name="Koroleva G.I."/>
            <person name="Ladner J.T."/>
            <person name="Lo C.-C."/>
            <person name="Minogue T.D."/>
            <person name="Munk C."/>
            <person name="Palacios G.F."/>
            <person name="Redden C.L."/>
            <person name="Rosenzweig C.N."/>
            <person name="Scholz M.B."/>
            <person name="Teshima H."/>
            <person name="Xu Y."/>
        </authorList>
    </citation>
    <scope>NUCLEOTIDE SEQUENCE [LARGE SCALE GENOMIC DNA]</scope>
    <source>
        <strain evidence="2 4">8244</strain>
    </source>
</reference>
<dbReference type="AlphaFoldDB" id="A0A090YA03"/>
<keyword evidence="1" id="KW-1133">Transmembrane helix</keyword>
<accession>A0A090YA03</accession>
<dbReference type="Proteomes" id="UP000029278">
    <property type="component" value="Unassembled WGS sequence"/>
</dbReference>
<dbReference type="Proteomes" id="UP000442469">
    <property type="component" value="Unassembled WGS sequence"/>
</dbReference>
<evidence type="ECO:0000313" key="2">
    <source>
        <dbReference type="EMBL" id="KFM94647.1"/>
    </source>
</evidence>
<dbReference type="EMBL" id="JMQA01000047">
    <property type="protein sequence ID" value="KFM94647.1"/>
    <property type="molecule type" value="Genomic_DNA"/>
</dbReference>
<dbReference type="PATRIC" id="fig|44252.3.peg.5654"/>
<name>A0A090YA03_PAEMA</name>
<keyword evidence="1" id="KW-0812">Transmembrane</keyword>
<organism evidence="2 4">
    <name type="scientific">Paenibacillus macerans</name>
    <name type="common">Bacillus macerans</name>
    <dbReference type="NCBI Taxonomy" id="44252"/>
    <lineage>
        <taxon>Bacteria</taxon>
        <taxon>Bacillati</taxon>
        <taxon>Bacillota</taxon>
        <taxon>Bacilli</taxon>
        <taxon>Bacillales</taxon>
        <taxon>Paenibacillaceae</taxon>
        <taxon>Paenibacillus</taxon>
    </lineage>
</organism>
<feature type="transmembrane region" description="Helical" evidence="1">
    <location>
        <begin position="406"/>
        <end position="425"/>
    </location>
</feature>
<proteinExistence type="predicted"/>
<evidence type="ECO:0000256" key="1">
    <source>
        <dbReference type="SAM" id="Phobius"/>
    </source>
</evidence>
<evidence type="ECO:0000313" key="5">
    <source>
        <dbReference type="Proteomes" id="UP000442469"/>
    </source>
</evidence>
<keyword evidence="4" id="KW-1185">Reference proteome</keyword>